<dbReference type="PANTHER" id="PTHR12526">
    <property type="entry name" value="GLYCOSYLTRANSFERASE"/>
    <property type="match status" value="1"/>
</dbReference>
<sequence>MAGVRSCGGRAAGNGLMRVLAFTKYDCEAASTRQRLLQYLPTFAAAGIEVEVQPLLGNDYVRHLASGAGYSRAALARSYGERARRLLARPDYDLLWVYAELFPYLPGRAERLAFRSGRPLVYDWDDAFFEPYRDPRRPWLMRLLLQNKLQPLIAGAGACTCGNEYLRDIAAQWCERAIIVPTVVDTNRYEPIAKLVAGDPVVIGWIGSPTTWPNVRPLLPLIARLRKQWNVRLRVVGAGASAERDRIDGVDFIEWSEESEIAEVQAMDIGIMPLDDSLFNRGKSGYKLIQYMACGLPTVASPVGVNREIVTPETGFLVDDEAGWANALSALIRDADLRRRMGAAGRARAVERYSLASQAPTLVELFRDLTSSSVASRTSEAIS</sequence>
<evidence type="ECO:0000313" key="4">
    <source>
        <dbReference type="Proteomes" id="UP000274661"/>
    </source>
</evidence>
<gene>
    <name evidence="3" type="ORF">HMF7854_08145</name>
</gene>
<dbReference type="Pfam" id="PF13692">
    <property type="entry name" value="Glyco_trans_1_4"/>
    <property type="match status" value="1"/>
</dbReference>
<reference evidence="3 4" key="1">
    <citation type="submission" date="2018-12" db="EMBL/GenBank/DDBJ databases">
        <title>Sphingomonas sp. HMF7854 Genome sequencing and assembly.</title>
        <authorList>
            <person name="Cha I."/>
            <person name="Kang H."/>
            <person name="Kim H."/>
            <person name="Kang J."/>
            <person name="Joh K."/>
        </authorList>
    </citation>
    <scope>NUCLEOTIDE SEQUENCE [LARGE SCALE GENOMIC DNA]</scope>
    <source>
        <strain evidence="3 4">HMF7854</strain>
    </source>
</reference>
<dbReference type="CDD" id="cd03801">
    <property type="entry name" value="GT4_PimA-like"/>
    <property type="match status" value="1"/>
</dbReference>
<dbReference type="EMBL" id="RWJF01000001">
    <property type="protein sequence ID" value="RST30811.1"/>
    <property type="molecule type" value="Genomic_DNA"/>
</dbReference>
<keyword evidence="4" id="KW-1185">Reference proteome</keyword>
<name>A0A429V9Z6_9SPHN</name>
<dbReference type="OrthoDB" id="9790710at2"/>
<dbReference type="SUPFAM" id="SSF53756">
    <property type="entry name" value="UDP-Glycosyltransferase/glycogen phosphorylase"/>
    <property type="match status" value="1"/>
</dbReference>
<organism evidence="3 4">
    <name type="scientific">Sphingomonas ginkgonis</name>
    <dbReference type="NCBI Taxonomy" id="2315330"/>
    <lineage>
        <taxon>Bacteria</taxon>
        <taxon>Pseudomonadati</taxon>
        <taxon>Pseudomonadota</taxon>
        <taxon>Alphaproteobacteria</taxon>
        <taxon>Sphingomonadales</taxon>
        <taxon>Sphingomonadaceae</taxon>
        <taxon>Sphingomonas</taxon>
    </lineage>
</organism>
<comment type="caution">
    <text evidence="3">The sequence shown here is derived from an EMBL/GenBank/DDBJ whole genome shotgun (WGS) entry which is preliminary data.</text>
</comment>
<accession>A0A429V9Z6</accession>
<keyword evidence="1" id="KW-0328">Glycosyltransferase</keyword>
<dbReference type="AlphaFoldDB" id="A0A429V9Z6"/>
<dbReference type="Proteomes" id="UP000274661">
    <property type="component" value="Unassembled WGS sequence"/>
</dbReference>
<dbReference type="PANTHER" id="PTHR12526:SF510">
    <property type="entry name" value="D-INOSITOL 3-PHOSPHATE GLYCOSYLTRANSFERASE"/>
    <property type="match status" value="1"/>
</dbReference>
<evidence type="ECO:0000256" key="2">
    <source>
        <dbReference type="ARBA" id="ARBA00022679"/>
    </source>
</evidence>
<dbReference type="Gene3D" id="3.40.50.2000">
    <property type="entry name" value="Glycogen Phosphorylase B"/>
    <property type="match status" value="2"/>
</dbReference>
<protein>
    <submittedName>
        <fullName evidence="3">Glycosyltransferase</fullName>
    </submittedName>
</protein>
<keyword evidence="2 3" id="KW-0808">Transferase</keyword>
<evidence type="ECO:0000313" key="3">
    <source>
        <dbReference type="EMBL" id="RST30811.1"/>
    </source>
</evidence>
<evidence type="ECO:0000256" key="1">
    <source>
        <dbReference type="ARBA" id="ARBA00022676"/>
    </source>
</evidence>
<proteinExistence type="predicted"/>
<dbReference type="GO" id="GO:0016757">
    <property type="term" value="F:glycosyltransferase activity"/>
    <property type="evidence" value="ECO:0007669"/>
    <property type="project" value="UniProtKB-KW"/>
</dbReference>